<evidence type="ECO:0000256" key="2">
    <source>
        <dbReference type="ARBA" id="ARBA00022898"/>
    </source>
</evidence>
<dbReference type="NCBIfam" id="TIGR02035">
    <property type="entry name" value="D_Ser_am_lyase"/>
    <property type="match status" value="1"/>
</dbReference>
<dbReference type="InterPro" id="IPR001926">
    <property type="entry name" value="TrpB-like_PALP"/>
</dbReference>
<proteinExistence type="inferred from homology"/>
<organism evidence="6">
    <name type="scientific">Ornithinibacillus sp. 4-3</name>
    <dbReference type="NCBI Taxonomy" id="3231488"/>
    <lineage>
        <taxon>Bacteria</taxon>
        <taxon>Bacillati</taxon>
        <taxon>Bacillota</taxon>
        <taxon>Bacilli</taxon>
        <taxon>Bacillales</taxon>
        <taxon>Bacillaceae</taxon>
        <taxon>Ornithinibacillus</taxon>
    </lineage>
</organism>
<feature type="modified residue" description="N6-(pyridoxal phosphate)lysine" evidence="4">
    <location>
        <position position="120"/>
    </location>
</feature>
<dbReference type="AlphaFoldDB" id="A0AB39HWY9"/>
<dbReference type="EC" id="4.3.1.18" evidence="4"/>
<dbReference type="GO" id="GO:0016836">
    <property type="term" value="F:hydro-lyase activity"/>
    <property type="evidence" value="ECO:0007669"/>
    <property type="project" value="UniProtKB-UniRule"/>
</dbReference>
<accession>A0AB39HWY9</accession>
<sequence>MSFSKEVIQQYTEKFPLLNQIIGLEEVVWFNPKIRSVTEVDATELSIYDMKDSEKLWQRFAPFLEKSFPEELKESKGIIESPLRQINQMREQLNDVFSSNIEGNLFVKCDNELSIAGSVKARGSFFEILHYAERLAIEAGLITKEDNYEKFTEQQFKDFFSQYSIGVGSTGNLGLGIGIMSAKLGFNVSVFMSADAKQWKKDLLREKGATVYEFDGDFSEAIKIGREKTLEQPNGYFVDDEDSEHLFLGYSTAAFRLKKQLDEQGVVVDKDHPLFVYLPCGVGGAPGGIMFGLKQVFGDHVHCFFVEPTEAPAVLIGLLTEEKDKVCVQDFGISNRTEADGLAVGRGSRFATMISEQLVSGVYTLEDKHLFEFLALLKDSENIFVEPSATAGFYGPKQISGTDYIAKQGLKADQITHIVWATGGSLVPEEERQALYRKGKDSLEK</sequence>
<name>A0AB39HWY9_9BACI</name>
<evidence type="ECO:0000259" key="5">
    <source>
        <dbReference type="Pfam" id="PF00291"/>
    </source>
</evidence>
<gene>
    <name evidence="4" type="primary">dsdA</name>
    <name evidence="6" type="ORF">AB4Y30_07885</name>
</gene>
<evidence type="ECO:0000313" key="6">
    <source>
        <dbReference type="EMBL" id="XDK34258.1"/>
    </source>
</evidence>
<dbReference type="GO" id="GO:0036088">
    <property type="term" value="P:D-serine catabolic process"/>
    <property type="evidence" value="ECO:0007669"/>
    <property type="project" value="TreeGrafter"/>
</dbReference>
<keyword evidence="3 4" id="KW-0456">Lyase</keyword>
<comment type="catalytic activity">
    <reaction evidence="4">
        <text>D-serine = pyruvate + NH4(+)</text>
        <dbReference type="Rhea" id="RHEA:13977"/>
        <dbReference type="ChEBI" id="CHEBI:15361"/>
        <dbReference type="ChEBI" id="CHEBI:28938"/>
        <dbReference type="ChEBI" id="CHEBI:35247"/>
        <dbReference type="EC" id="4.3.1.18"/>
    </reaction>
</comment>
<dbReference type="GO" id="GO:0008721">
    <property type="term" value="F:D-serine ammonia-lyase activity"/>
    <property type="evidence" value="ECO:0007669"/>
    <property type="project" value="UniProtKB-EC"/>
</dbReference>
<dbReference type="PANTHER" id="PTHR48078">
    <property type="entry name" value="THREONINE DEHYDRATASE, MITOCHONDRIAL-RELATED"/>
    <property type="match status" value="1"/>
</dbReference>
<evidence type="ECO:0000256" key="1">
    <source>
        <dbReference type="ARBA" id="ARBA00001933"/>
    </source>
</evidence>
<dbReference type="EMBL" id="CP162599">
    <property type="protein sequence ID" value="XDK34258.1"/>
    <property type="molecule type" value="Genomic_DNA"/>
</dbReference>
<feature type="domain" description="Tryptophan synthase beta chain-like PALP" evidence="5">
    <location>
        <begin position="97"/>
        <end position="396"/>
    </location>
</feature>
<comment type="cofactor">
    <cofactor evidence="1 4">
        <name>pyridoxal 5'-phosphate</name>
        <dbReference type="ChEBI" id="CHEBI:597326"/>
    </cofactor>
</comment>
<dbReference type="Pfam" id="PF00291">
    <property type="entry name" value="PALP"/>
    <property type="match status" value="1"/>
</dbReference>
<dbReference type="RefSeq" id="WP_368654935.1">
    <property type="nucleotide sequence ID" value="NZ_CP162599.1"/>
</dbReference>
<evidence type="ECO:0000256" key="4">
    <source>
        <dbReference type="HAMAP-Rule" id="MF_01030"/>
    </source>
</evidence>
<reference evidence="6" key="1">
    <citation type="submission" date="2024-07" db="EMBL/GenBank/DDBJ databases">
        <title>Halotolerant mesophilic bacterium Ornithinibacillus sp. 4-3, sp. nov., isolated from soil.</title>
        <authorList>
            <person name="Sidarenka A.V."/>
            <person name="Guliayeva D.E."/>
            <person name="Leanovich S.I."/>
            <person name="Hileuskaya K.S."/>
            <person name="Akhremchuk A.E."/>
            <person name="Sikolenko M.A."/>
            <person name="Valentovich L.N."/>
        </authorList>
    </citation>
    <scope>NUCLEOTIDE SEQUENCE</scope>
    <source>
        <strain evidence="6">4-3</strain>
    </source>
</reference>
<dbReference type="GO" id="GO:0009097">
    <property type="term" value="P:isoleucine biosynthetic process"/>
    <property type="evidence" value="ECO:0007669"/>
    <property type="project" value="TreeGrafter"/>
</dbReference>
<dbReference type="InterPro" id="IPR011780">
    <property type="entry name" value="D_Ser_am_lyase"/>
</dbReference>
<dbReference type="NCBIfam" id="NF002823">
    <property type="entry name" value="PRK02991.1"/>
    <property type="match status" value="1"/>
</dbReference>
<comment type="similarity">
    <text evidence="4">Belongs to the serine/threonine dehydratase family. DsdA subfamily.</text>
</comment>
<dbReference type="HAMAP" id="MF_01030">
    <property type="entry name" value="D_Ser_dehydrat"/>
    <property type="match status" value="1"/>
</dbReference>
<keyword evidence="2 4" id="KW-0663">Pyridoxal phosphate</keyword>
<dbReference type="InterPro" id="IPR036052">
    <property type="entry name" value="TrpB-like_PALP_sf"/>
</dbReference>
<dbReference type="GO" id="GO:0030170">
    <property type="term" value="F:pyridoxal phosphate binding"/>
    <property type="evidence" value="ECO:0007669"/>
    <property type="project" value="InterPro"/>
</dbReference>
<protein>
    <recommendedName>
        <fullName evidence="4">Probable D-serine dehydratase</fullName>
        <ecNumber evidence="4">4.3.1.18</ecNumber>
    </recommendedName>
    <alternativeName>
        <fullName evidence="4">D-serine deaminase</fullName>
        <shortName evidence="4">DSD</shortName>
    </alternativeName>
</protein>
<evidence type="ECO:0000256" key="3">
    <source>
        <dbReference type="ARBA" id="ARBA00023239"/>
    </source>
</evidence>
<dbReference type="SUPFAM" id="SSF53686">
    <property type="entry name" value="Tryptophan synthase beta subunit-like PLP-dependent enzymes"/>
    <property type="match status" value="1"/>
</dbReference>
<dbReference type="InterPro" id="IPR050147">
    <property type="entry name" value="Ser/Thr_Dehydratase"/>
</dbReference>
<dbReference type="PANTHER" id="PTHR48078:SF9">
    <property type="entry name" value="D-SERINE DEHYDRATASE"/>
    <property type="match status" value="1"/>
</dbReference>
<dbReference type="Gene3D" id="3.40.50.1100">
    <property type="match status" value="2"/>
</dbReference>